<organism evidence="3 4">
    <name type="scientific">Anaerofilum hominis</name>
    <dbReference type="NCBI Taxonomy" id="2763016"/>
    <lineage>
        <taxon>Bacteria</taxon>
        <taxon>Bacillati</taxon>
        <taxon>Bacillota</taxon>
        <taxon>Clostridia</taxon>
        <taxon>Eubacteriales</taxon>
        <taxon>Oscillospiraceae</taxon>
        <taxon>Anaerofilum</taxon>
    </lineage>
</organism>
<dbReference type="Proteomes" id="UP000659630">
    <property type="component" value="Unassembled WGS sequence"/>
</dbReference>
<dbReference type="EMBL" id="JACONZ010000001">
    <property type="protein sequence ID" value="MBC5580203.1"/>
    <property type="molecule type" value="Genomic_DNA"/>
</dbReference>
<reference evidence="3" key="1">
    <citation type="submission" date="2020-08" db="EMBL/GenBank/DDBJ databases">
        <title>Genome public.</title>
        <authorList>
            <person name="Liu C."/>
            <person name="Sun Q."/>
        </authorList>
    </citation>
    <scope>NUCLEOTIDE SEQUENCE</scope>
    <source>
        <strain evidence="3">BX8</strain>
    </source>
</reference>
<dbReference type="InterPro" id="IPR029057">
    <property type="entry name" value="PRTase-like"/>
</dbReference>
<feature type="domain" description="Phosphoribosyltransferase" evidence="2">
    <location>
        <begin position="130"/>
        <end position="225"/>
    </location>
</feature>
<gene>
    <name evidence="3" type="ORF">H8S23_01645</name>
</gene>
<accession>A0A923I4L8</accession>
<proteinExistence type="inferred from homology"/>
<comment type="similarity">
    <text evidence="1">Belongs to the ComF/GntX family.</text>
</comment>
<dbReference type="AlphaFoldDB" id="A0A923I4L8"/>
<name>A0A923I4L8_9FIRM</name>
<dbReference type="SUPFAM" id="SSF53271">
    <property type="entry name" value="PRTase-like"/>
    <property type="match status" value="1"/>
</dbReference>
<evidence type="ECO:0000313" key="4">
    <source>
        <dbReference type="Proteomes" id="UP000659630"/>
    </source>
</evidence>
<keyword evidence="4" id="KW-1185">Reference proteome</keyword>
<evidence type="ECO:0000259" key="2">
    <source>
        <dbReference type="Pfam" id="PF00156"/>
    </source>
</evidence>
<dbReference type="Gene3D" id="3.40.50.2020">
    <property type="match status" value="1"/>
</dbReference>
<sequence length="240" mass="25723">MEKASAALKNLFFPRRCPYCGQVMGFAPGCECAPRVEECRLFGPSALLDGEGRRFAFLDGGAACYAYAGPIRQGVRRLKFEGACGLAAVYGREMAALAAQLEPGGPFDGVMPVPSTKKERRRRGYDVPLLLARALSGALAIPLWDDILIKEFETRRQHELPLAERKANLLGAFGLRGTAAVQGRRVLLCDDVATSGATLDECAKMLRAGGAASVWAVVFAATPRPGARKAGKGERRHGTE</sequence>
<comment type="caution">
    <text evidence="3">The sequence shown here is derived from an EMBL/GenBank/DDBJ whole genome shotgun (WGS) entry which is preliminary data.</text>
</comment>
<dbReference type="CDD" id="cd06223">
    <property type="entry name" value="PRTases_typeI"/>
    <property type="match status" value="1"/>
</dbReference>
<evidence type="ECO:0000256" key="1">
    <source>
        <dbReference type="ARBA" id="ARBA00008007"/>
    </source>
</evidence>
<dbReference type="InterPro" id="IPR051910">
    <property type="entry name" value="ComF/GntX_DNA_util-trans"/>
</dbReference>
<dbReference type="Pfam" id="PF00156">
    <property type="entry name" value="Pribosyltran"/>
    <property type="match status" value="1"/>
</dbReference>
<dbReference type="RefSeq" id="WP_186886570.1">
    <property type="nucleotide sequence ID" value="NZ_JACONZ010000001.1"/>
</dbReference>
<dbReference type="InterPro" id="IPR000836">
    <property type="entry name" value="PRTase_dom"/>
</dbReference>
<protein>
    <submittedName>
        <fullName evidence="3">ComF family protein</fullName>
    </submittedName>
</protein>
<dbReference type="PANTHER" id="PTHR47505:SF1">
    <property type="entry name" value="DNA UTILIZATION PROTEIN YHGH"/>
    <property type="match status" value="1"/>
</dbReference>
<dbReference type="PANTHER" id="PTHR47505">
    <property type="entry name" value="DNA UTILIZATION PROTEIN YHGH"/>
    <property type="match status" value="1"/>
</dbReference>
<evidence type="ECO:0000313" key="3">
    <source>
        <dbReference type="EMBL" id="MBC5580203.1"/>
    </source>
</evidence>